<reference evidence="3" key="1">
    <citation type="submission" date="2022-02" db="EMBL/GenBank/DDBJ databases">
        <authorList>
            <person name="Henning P.M."/>
            <person name="McCubbin A.G."/>
            <person name="Shore J.S."/>
        </authorList>
    </citation>
    <scope>NUCLEOTIDE SEQUENCE</scope>
    <source>
        <strain evidence="3">F60SS</strain>
        <tissue evidence="3">Leaves</tissue>
    </source>
</reference>
<organism evidence="3 4">
    <name type="scientific">Turnera subulata</name>
    <dbReference type="NCBI Taxonomy" id="218843"/>
    <lineage>
        <taxon>Eukaryota</taxon>
        <taxon>Viridiplantae</taxon>
        <taxon>Streptophyta</taxon>
        <taxon>Embryophyta</taxon>
        <taxon>Tracheophyta</taxon>
        <taxon>Spermatophyta</taxon>
        <taxon>Magnoliopsida</taxon>
        <taxon>eudicotyledons</taxon>
        <taxon>Gunneridae</taxon>
        <taxon>Pentapetalae</taxon>
        <taxon>rosids</taxon>
        <taxon>fabids</taxon>
        <taxon>Malpighiales</taxon>
        <taxon>Passifloraceae</taxon>
        <taxon>Turnera</taxon>
    </lineage>
</organism>
<dbReference type="InterPro" id="IPR011009">
    <property type="entry name" value="Kinase-like_dom_sf"/>
</dbReference>
<proteinExistence type="predicted"/>
<gene>
    <name evidence="3" type="ORF">Tsubulata_027851</name>
</gene>
<dbReference type="EMBL" id="JAKUCV010007230">
    <property type="protein sequence ID" value="KAJ4824251.1"/>
    <property type="molecule type" value="Genomic_DNA"/>
</dbReference>
<dbReference type="PROSITE" id="PS00107">
    <property type="entry name" value="PROTEIN_KINASE_ATP"/>
    <property type="match status" value="1"/>
</dbReference>
<dbReference type="GO" id="GO:0005524">
    <property type="term" value="F:ATP binding"/>
    <property type="evidence" value="ECO:0007669"/>
    <property type="project" value="UniProtKB-UniRule"/>
</dbReference>
<dbReference type="InterPro" id="IPR017441">
    <property type="entry name" value="Protein_kinase_ATP_BS"/>
</dbReference>
<dbReference type="Proteomes" id="UP001141552">
    <property type="component" value="Unassembled WGS sequence"/>
</dbReference>
<keyword evidence="1" id="KW-0547">Nucleotide-binding</keyword>
<protein>
    <recommendedName>
        <fullName evidence="5">Protein kinase domain-containing protein</fullName>
    </recommendedName>
</protein>
<evidence type="ECO:0000313" key="4">
    <source>
        <dbReference type="Proteomes" id="UP001141552"/>
    </source>
</evidence>
<feature type="region of interest" description="Disordered" evidence="2">
    <location>
        <begin position="1"/>
        <end position="22"/>
    </location>
</feature>
<evidence type="ECO:0000256" key="1">
    <source>
        <dbReference type="PROSITE-ProRule" id="PRU10141"/>
    </source>
</evidence>
<reference evidence="3" key="2">
    <citation type="journal article" date="2023" name="Plants (Basel)">
        <title>Annotation of the Turnera subulata (Passifloraceae) Draft Genome Reveals the S-Locus Evolved after the Divergence of Turneroideae from Passifloroideae in a Stepwise Manner.</title>
        <authorList>
            <person name="Henning P.M."/>
            <person name="Roalson E.H."/>
            <person name="Mir W."/>
            <person name="McCubbin A.G."/>
            <person name="Shore J.S."/>
        </authorList>
    </citation>
    <scope>NUCLEOTIDE SEQUENCE</scope>
    <source>
        <strain evidence="3">F60SS</strain>
    </source>
</reference>
<keyword evidence="1" id="KW-0067">ATP-binding</keyword>
<comment type="caution">
    <text evidence="3">The sequence shown here is derived from an EMBL/GenBank/DDBJ whole genome shotgun (WGS) entry which is preliminary data.</text>
</comment>
<keyword evidence="4" id="KW-1185">Reference proteome</keyword>
<sequence length="82" mass="9132">MASRNVGNPKGNPPPQPKEFSEDDINAMVQLAGGEEQLGKGKFGTVIKGAIHQDGQYQEVAIKTYEVQHRQYFEVKMVTITR</sequence>
<evidence type="ECO:0008006" key="5">
    <source>
        <dbReference type="Google" id="ProtNLM"/>
    </source>
</evidence>
<dbReference type="OrthoDB" id="669224at2759"/>
<evidence type="ECO:0000256" key="2">
    <source>
        <dbReference type="SAM" id="MobiDB-lite"/>
    </source>
</evidence>
<dbReference type="Gene3D" id="3.30.200.20">
    <property type="entry name" value="Phosphorylase Kinase, domain 1"/>
    <property type="match status" value="1"/>
</dbReference>
<feature type="binding site" evidence="1">
    <location>
        <position position="63"/>
    </location>
    <ligand>
        <name>ATP</name>
        <dbReference type="ChEBI" id="CHEBI:30616"/>
    </ligand>
</feature>
<evidence type="ECO:0000313" key="3">
    <source>
        <dbReference type="EMBL" id="KAJ4824251.1"/>
    </source>
</evidence>
<dbReference type="SUPFAM" id="SSF56112">
    <property type="entry name" value="Protein kinase-like (PK-like)"/>
    <property type="match status" value="1"/>
</dbReference>
<accession>A0A9Q0IZQ3</accession>
<name>A0A9Q0IZQ3_9ROSI</name>
<dbReference type="AlphaFoldDB" id="A0A9Q0IZQ3"/>